<dbReference type="PROSITE" id="PS51273">
    <property type="entry name" value="GATASE_TYPE_1"/>
    <property type="match status" value="1"/>
</dbReference>
<evidence type="ECO:0000313" key="14">
    <source>
        <dbReference type="Proteomes" id="UP001140011"/>
    </source>
</evidence>
<evidence type="ECO:0000259" key="10">
    <source>
        <dbReference type="Pfam" id="PF00117"/>
    </source>
</evidence>
<keyword evidence="14" id="KW-1185">Reference proteome</keyword>
<proteinExistence type="inferred from homology"/>
<reference evidence="13" key="1">
    <citation type="submission" date="2022-07" db="EMBL/GenBank/DDBJ databases">
        <title>Phylogenomic reconstructions and comparative analyses of Kickxellomycotina fungi.</title>
        <authorList>
            <person name="Reynolds N.K."/>
            <person name="Stajich J.E."/>
            <person name="Barry K."/>
            <person name="Grigoriev I.V."/>
            <person name="Crous P."/>
            <person name="Smith M.E."/>
        </authorList>
    </citation>
    <scope>NUCLEOTIDE SEQUENCE</scope>
    <source>
        <strain evidence="13">BCRC 34297</strain>
    </source>
</reference>
<gene>
    <name evidence="13" type="primary">ABZ1</name>
    <name evidence="13" type="ORF">GGI19_002753</name>
</gene>
<dbReference type="AlphaFoldDB" id="A0A9W8H1N3"/>
<dbReference type="Pfam" id="PF04715">
    <property type="entry name" value="Anth_synt_I_N"/>
    <property type="match status" value="1"/>
</dbReference>
<accession>A0A9W8H1N3</accession>
<evidence type="ECO:0000256" key="7">
    <source>
        <dbReference type="ARBA" id="ARBA00022962"/>
    </source>
</evidence>
<dbReference type="PANTHER" id="PTHR11236:SF18">
    <property type="entry name" value="AMINODEOXYCHORISMATE SYNTHASE"/>
    <property type="match status" value="1"/>
</dbReference>
<evidence type="ECO:0000256" key="6">
    <source>
        <dbReference type="ARBA" id="ARBA00022909"/>
    </source>
</evidence>
<name>A0A9W8H1N3_9FUNG</name>
<comment type="pathway">
    <text evidence="2">Cofactor biosynthesis; tetrahydrofolate biosynthesis; 4-aminobenzoate from chorismate: step 1/2.</text>
</comment>
<dbReference type="Proteomes" id="UP001140011">
    <property type="component" value="Unassembled WGS sequence"/>
</dbReference>
<dbReference type="InterPro" id="IPR017926">
    <property type="entry name" value="GATASE"/>
</dbReference>
<dbReference type="InterPro" id="IPR005801">
    <property type="entry name" value="ADC_synthase"/>
</dbReference>
<dbReference type="InterPro" id="IPR029062">
    <property type="entry name" value="Class_I_gatase-like"/>
</dbReference>
<dbReference type="GO" id="GO:0005737">
    <property type="term" value="C:cytoplasm"/>
    <property type="evidence" value="ECO:0007669"/>
    <property type="project" value="TreeGrafter"/>
</dbReference>
<evidence type="ECO:0000256" key="9">
    <source>
        <dbReference type="ARBA" id="ARBA00031904"/>
    </source>
</evidence>
<keyword evidence="5 13" id="KW-0808">Transferase</keyword>
<dbReference type="OrthoDB" id="64220at2759"/>
<evidence type="ECO:0000256" key="8">
    <source>
        <dbReference type="ARBA" id="ARBA00031329"/>
    </source>
</evidence>
<dbReference type="PANTHER" id="PTHR11236">
    <property type="entry name" value="AMINOBENZOATE/ANTHRANILATE SYNTHASE"/>
    <property type="match status" value="1"/>
</dbReference>
<dbReference type="SUPFAM" id="SSF52317">
    <property type="entry name" value="Class I glutamine amidotransferase-like"/>
    <property type="match status" value="1"/>
</dbReference>
<dbReference type="Pfam" id="PF00117">
    <property type="entry name" value="GATase"/>
    <property type="match status" value="1"/>
</dbReference>
<keyword evidence="13" id="KW-0032">Aminotransferase</keyword>
<dbReference type="InterPro" id="IPR015890">
    <property type="entry name" value="Chorismate_C"/>
</dbReference>
<dbReference type="PRINTS" id="PR00099">
    <property type="entry name" value="CPSGATASE"/>
</dbReference>
<dbReference type="CDD" id="cd01743">
    <property type="entry name" value="GATase1_Anthranilate_Synthase"/>
    <property type="match status" value="1"/>
</dbReference>
<feature type="domain" description="Anthranilate synthase component I N-terminal" evidence="12">
    <location>
        <begin position="311"/>
        <end position="464"/>
    </location>
</feature>
<dbReference type="GO" id="GO:0008153">
    <property type="term" value="P:4-aminobenzoate biosynthetic process"/>
    <property type="evidence" value="ECO:0007669"/>
    <property type="project" value="TreeGrafter"/>
</dbReference>
<dbReference type="EMBL" id="JANBUH010000149">
    <property type="protein sequence ID" value="KAJ2753958.1"/>
    <property type="molecule type" value="Genomic_DNA"/>
</dbReference>
<keyword evidence="7" id="KW-0315">Glutamine amidotransferase</keyword>
<evidence type="ECO:0000256" key="5">
    <source>
        <dbReference type="ARBA" id="ARBA00022679"/>
    </source>
</evidence>
<dbReference type="GO" id="GO:0046820">
    <property type="term" value="F:4-amino-4-deoxychorismate synthase activity"/>
    <property type="evidence" value="ECO:0007669"/>
    <property type="project" value="UniProtKB-EC"/>
</dbReference>
<dbReference type="InterPro" id="IPR019999">
    <property type="entry name" value="Anth_synth_I-like"/>
</dbReference>
<comment type="similarity">
    <text evidence="3">In the C-terminal section; belongs to the anthranilate synthase component I family.</text>
</comment>
<dbReference type="InterPro" id="IPR006221">
    <property type="entry name" value="TrpG/PapA_dom"/>
</dbReference>
<keyword evidence="6" id="KW-0289">Folate biosynthesis</keyword>
<comment type="caution">
    <text evidence="13">The sequence shown here is derived from an EMBL/GenBank/DDBJ whole genome shotgun (WGS) entry which is preliminary data.</text>
</comment>
<organism evidence="13 14">
    <name type="scientific">Coemansia pectinata</name>
    <dbReference type="NCBI Taxonomy" id="1052879"/>
    <lineage>
        <taxon>Eukaryota</taxon>
        <taxon>Fungi</taxon>
        <taxon>Fungi incertae sedis</taxon>
        <taxon>Zoopagomycota</taxon>
        <taxon>Kickxellomycotina</taxon>
        <taxon>Kickxellomycetes</taxon>
        <taxon>Kickxellales</taxon>
        <taxon>Kickxellaceae</taxon>
        <taxon>Coemansia</taxon>
    </lineage>
</organism>
<dbReference type="NCBIfam" id="TIGR00566">
    <property type="entry name" value="trpG_papA"/>
    <property type="match status" value="1"/>
</dbReference>
<protein>
    <recommendedName>
        <fullName evidence="4">aminodeoxychorismate synthase</fullName>
        <ecNumber evidence="4">2.6.1.85</ecNumber>
    </recommendedName>
    <alternativeName>
        <fullName evidence="8">Para-aminobenzoate synthase</fullName>
    </alternativeName>
    <alternativeName>
        <fullName evidence="9">p-aminobenzoic acid synthase</fullName>
    </alternativeName>
</protein>
<dbReference type="GO" id="GO:0000162">
    <property type="term" value="P:L-tryptophan biosynthetic process"/>
    <property type="evidence" value="ECO:0007669"/>
    <property type="project" value="TreeGrafter"/>
</dbReference>
<evidence type="ECO:0000313" key="13">
    <source>
        <dbReference type="EMBL" id="KAJ2753958.1"/>
    </source>
</evidence>
<dbReference type="GO" id="GO:0046656">
    <property type="term" value="P:folic acid biosynthetic process"/>
    <property type="evidence" value="ECO:0007669"/>
    <property type="project" value="UniProtKB-KW"/>
</dbReference>
<evidence type="ECO:0000256" key="2">
    <source>
        <dbReference type="ARBA" id="ARBA00005009"/>
    </source>
</evidence>
<evidence type="ECO:0000256" key="3">
    <source>
        <dbReference type="ARBA" id="ARBA00005970"/>
    </source>
</evidence>
<dbReference type="EC" id="2.6.1.85" evidence="4"/>
<evidence type="ECO:0000256" key="1">
    <source>
        <dbReference type="ARBA" id="ARBA00001000"/>
    </source>
</evidence>
<dbReference type="PRINTS" id="PR00095">
    <property type="entry name" value="ANTSNTHASEI"/>
</dbReference>
<evidence type="ECO:0000256" key="4">
    <source>
        <dbReference type="ARBA" id="ARBA00013139"/>
    </source>
</evidence>
<evidence type="ECO:0000259" key="11">
    <source>
        <dbReference type="Pfam" id="PF00425"/>
    </source>
</evidence>
<dbReference type="Gene3D" id="3.40.50.880">
    <property type="match status" value="1"/>
</dbReference>
<evidence type="ECO:0000259" key="12">
    <source>
        <dbReference type="Pfam" id="PF04715"/>
    </source>
</evidence>
<feature type="domain" description="Chorismate-utilising enzyme C-terminal" evidence="11">
    <location>
        <begin position="540"/>
        <end position="821"/>
    </location>
</feature>
<dbReference type="SUPFAM" id="SSF56322">
    <property type="entry name" value="ADC synthase"/>
    <property type="match status" value="1"/>
</dbReference>
<dbReference type="InterPro" id="IPR006805">
    <property type="entry name" value="Anth_synth_I_N"/>
</dbReference>
<dbReference type="Pfam" id="PF00425">
    <property type="entry name" value="Chorismate_bind"/>
    <property type="match status" value="1"/>
</dbReference>
<sequence>MPAPTPLKFSNAGDTQPVRTLLVDNYDSYTLNLLQLLVQQLPEGASVLDSIVVIRNDQYSWATVRDCILPHIDSVVISPGPGNPERKADFGVCGDLIHNARMAGMPLLGVCLGHQGIAAGFGGQVQQCAVPVHGQTSPVELVKDDNSIDGEPGLFDKVPDLFRVVRYHSLAVSEGPGEFPAELQVLARATGTVRALDPETGRMSEVESREIMALRHRTQPLFGVQFHPESICSEHGAQIIQNFGAISRRFKQPRAKLALPGDVAALSLLAQDNRMWRHDIRLSSGAAHGLQLVYEAVDLSEHTGADMSGDLFAHLYGDDSAPIWLDSANNSGMSVMASAQTPGSITVRYKVHDRRVTVVRLTGDNSSESVEQELDEDAATFWTWMQGIVDRTQIVGSSINNARLGFQCGWIGYFGYEMKHAEKVLGRAPSPTTMALDPDRRDNEDRLPDAQLTFVDRCVVIDHKHVPPQAYVLALVAESDGYSSPAWINTLGFRRHDEAADWISHQADSIRSWMCHHCPSTATTLTCKSRIMSMKPDLSRAEYVDAIARAKQWIAQGESYEVCLTTQFRLSLDHHSAAIRSARDMYLLYANMRKRNPAPYGALLWLGDIGAGIASCSPERFLRTYNNKEKSERWVEMKPIKGTCRRMPRPTDVEELAEWERDDEQRAFQLQNDVKERAENLMIVDLIRHDLNWIAHHANVKVPSLMAIESYASVHQMVTTVQAQLRASVGDVSALAHCFPPGSMTGAPKLRTVRLLEELESTDGRGVYSGCLGYFSAHGQADWSVVIRTAIVDHGGARLSVGAGGALTILSDPSSEWAEYCLVSVNM</sequence>
<feature type="domain" description="Glutamine amidotransferase" evidence="10">
    <location>
        <begin position="21"/>
        <end position="243"/>
    </location>
</feature>
<dbReference type="Gene3D" id="3.60.120.10">
    <property type="entry name" value="Anthranilate synthase"/>
    <property type="match status" value="1"/>
</dbReference>
<comment type="catalytic activity">
    <reaction evidence="1">
        <text>chorismate + L-glutamine = 4-amino-4-deoxychorismate + L-glutamate</text>
        <dbReference type="Rhea" id="RHEA:11672"/>
        <dbReference type="ChEBI" id="CHEBI:29748"/>
        <dbReference type="ChEBI" id="CHEBI:29985"/>
        <dbReference type="ChEBI" id="CHEBI:58359"/>
        <dbReference type="ChEBI" id="CHEBI:58406"/>
        <dbReference type="EC" id="2.6.1.85"/>
    </reaction>
</comment>